<dbReference type="SFLD" id="SFLDG01070">
    <property type="entry name" value="PLP-dependent"/>
    <property type="match status" value="1"/>
</dbReference>
<dbReference type="InterPro" id="IPR007197">
    <property type="entry name" value="rSAM"/>
</dbReference>
<dbReference type="Gene3D" id="3.20.20.70">
    <property type="entry name" value="Aldolase class I"/>
    <property type="match status" value="1"/>
</dbReference>
<dbReference type="AlphaFoldDB" id="A0A194XN29"/>
<gene>
    <name evidence="8" type="ORF">LY89DRAFT_694197</name>
</gene>
<dbReference type="SUPFAM" id="SSF102114">
    <property type="entry name" value="Radical SAM enzymes"/>
    <property type="match status" value="1"/>
</dbReference>
<dbReference type="InterPro" id="IPR003739">
    <property type="entry name" value="Lys_aminomutase/Glu_NH3_mut"/>
</dbReference>
<dbReference type="RefSeq" id="XP_018076025.1">
    <property type="nucleotide sequence ID" value="XM_018216688.1"/>
</dbReference>
<organism evidence="8 9">
    <name type="scientific">Mollisia scopiformis</name>
    <name type="common">Conifer needle endophyte fungus</name>
    <name type="synonym">Phialocephala scopiformis</name>
    <dbReference type="NCBI Taxonomy" id="149040"/>
    <lineage>
        <taxon>Eukaryota</taxon>
        <taxon>Fungi</taxon>
        <taxon>Dikarya</taxon>
        <taxon>Ascomycota</taxon>
        <taxon>Pezizomycotina</taxon>
        <taxon>Leotiomycetes</taxon>
        <taxon>Helotiales</taxon>
        <taxon>Mollisiaceae</taxon>
        <taxon>Mollisia</taxon>
    </lineage>
</organism>
<evidence type="ECO:0000313" key="9">
    <source>
        <dbReference type="Proteomes" id="UP000070700"/>
    </source>
</evidence>
<keyword evidence="5" id="KW-0663">Pyridoxal phosphate</keyword>
<dbReference type="PANTHER" id="PTHR30538:SF0">
    <property type="entry name" value="L-LYSINE 2,3-AMINOMUTASE AQ_1632-RELATED"/>
    <property type="match status" value="1"/>
</dbReference>
<comment type="cofactor">
    <cofactor evidence="1">
        <name>pyridoxal 5'-phosphate</name>
        <dbReference type="ChEBI" id="CHEBI:597326"/>
    </cofactor>
</comment>
<dbReference type="OrthoDB" id="5396721at2759"/>
<keyword evidence="9" id="KW-1185">Reference proteome</keyword>
<dbReference type="GO" id="GO:0051539">
    <property type="term" value="F:4 iron, 4 sulfur cluster binding"/>
    <property type="evidence" value="ECO:0007669"/>
    <property type="project" value="UniProtKB-KW"/>
</dbReference>
<evidence type="ECO:0000256" key="3">
    <source>
        <dbReference type="ARBA" id="ARBA00022691"/>
    </source>
</evidence>
<dbReference type="EMBL" id="KQ947407">
    <property type="protein sequence ID" value="KUJ21670.1"/>
    <property type="molecule type" value="Genomic_DNA"/>
</dbReference>
<keyword evidence="2" id="KW-0004">4Fe-4S</keyword>
<dbReference type="InterPro" id="IPR058240">
    <property type="entry name" value="rSAM_sf"/>
</dbReference>
<keyword evidence="6" id="KW-0408">Iron</keyword>
<dbReference type="InterPro" id="IPR013785">
    <property type="entry name" value="Aldolase_TIM"/>
</dbReference>
<keyword evidence="7" id="KW-0411">Iron-sulfur</keyword>
<dbReference type="STRING" id="149040.A0A194XN29"/>
<name>A0A194XN29_MOLSC</name>
<dbReference type="PANTHER" id="PTHR30538">
    <property type="entry name" value="LYSINE 2,3-AMINOMUTASE-RELATED"/>
    <property type="match status" value="1"/>
</dbReference>
<evidence type="ECO:0008006" key="10">
    <source>
        <dbReference type="Google" id="ProtNLM"/>
    </source>
</evidence>
<evidence type="ECO:0000256" key="2">
    <source>
        <dbReference type="ARBA" id="ARBA00022485"/>
    </source>
</evidence>
<dbReference type="KEGG" id="psco:LY89DRAFT_694197"/>
<protein>
    <recommendedName>
        <fullName evidence="10">Lysine 2,3-aminomutase</fullName>
    </recommendedName>
</protein>
<dbReference type="GeneID" id="28826414"/>
<proteinExistence type="predicted"/>
<dbReference type="GO" id="GO:0046872">
    <property type="term" value="F:metal ion binding"/>
    <property type="evidence" value="ECO:0007669"/>
    <property type="project" value="UniProtKB-KW"/>
</dbReference>
<evidence type="ECO:0000256" key="7">
    <source>
        <dbReference type="ARBA" id="ARBA00023014"/>
    </source>
</evidence>
<evidence type="ECO:0000256" key="1">
    <source>
        <dbReference type="ARBA" id="ARBA00001933"/>
    </source>
</evidence>
<evidence type="ECO:0000313" key="8">
    <source>
        <dbReference type="EMBL" id="KUJ21670.1"/>
    </source>
</evidence>
<evidence type="ECO:0000256" key="5">
    <source>
        <dbReference type="ARBA" id="ARBA00022898"/>
    </source>
</evidence>
<reference evidence="8 9" key="1">
    <citation type="submission" date="2015-10" db="EMBL/GenBank/DDBJ databases">
        <title>Full genome of DAOMC 229536 Phialocephala scopiformis, a fungal endophyte of spruce producing the potent anti-insectan compound rugulosin.</title>
        <authorList>
            <consortium name="DOE Joint Genome Institute"/>
            <person name="Walker A.K."/>
            <person name="Frasz S.L."/>
            <person name="Seifert K.A."/>
            <person name="Miller J.D."/>
            <person name="Mondo S.J."/>
            <person name="Labutti K."/>
            <person name="Lipzen A."/>
            <person name="Dockter R."/>
            <person name="Kennedy M."/>
            <person name="Grigoriev I.V."/>
            <person name="Spatafora J.W."/>
        </authorList>
    </citation>
    <scope>NUCLEOTIDE SEQUENCE [LARGE SCALE GENOMIC DNA]</scope>
    <source>
        <strain evidence="8 9">CBS 120377</strain>
    </source>
</reference>
<evidence type="ECO:0000256" key="6">
    <source>
        <dbReference type="ARBA" id="ARBA00023004"/>
    </source>
</evidence>
<dbReference type="InParanoid" id="A0A194XN29"/>
<accession>A0A194XN29</accession>
<dbReference type="GO" id="GO:0003824">
    <property type="term" value="F:catalytic activity"/>
    <property type="evidence" value="ECO:0007669"/>
    <property type="project" value="InterPro"/>
</dbReference>
<sequence length="446" mass="50513">MFTKSAIPLLFNRHAPHLDPNSYIAAAQVFPMRLNSHVAEDLIDWSNTPQDPMFQLAIPQPAMLGPTDLQKMMAALQKELPKTDLQQIAEEIRKKLNPHPANQKTENVPRLRGEEMPGMQHKYRETVLFFPSEGQFCHAFCTYCFRWAQFTSVGSSQTFKSNNGEQLRDYISSMPQVRDVLFTGGDPMVMPARILASYIDPLISNGAPSHLETIRIGSKSLAWWPYKYTTDADAKEILGIFERVVKSGRQLAFQAHFSHPRELEHPAAQEAIRQIRMTGAQIRGQAPLIRHVNDSSQVWRNMWNLQAKLGIVPYYMFVERDTGASHYWNVPLDRAHRIFSEAYSGLAGTARTVRGPSMSASPGKVGILGVENVRGETVFVLKFWQARDPSWVGRVFFAKYDAKATWLSDLEPAFGEAEFFYEPRYKELTTLMKDGSSGQLLNSISP</sequence>
<keyword evidence="4" id="KW-0479">Metal-binding</keyword>
<dbReference type="SFLD" id="SFLDS00029">
    <property type="entry name" value="Radical_SAM"/>
    <property type="match status" value="1"/>
</dbReference>
<keyword evidence="3" id="KW-0949">S-adenosyl-L-methionine</keyword>
<dbReference type="Proteomes" id="UP000070700">
    <property type="component" value="Unassembled WGS sequence"/>
</dbReference>
<evidence type="ECO:0000256" key="4">
    <source>
        <dbReference type="ARBA" id="ARBA00022723"/>
    </source>
</evidence>